<name>A0ABT6TU33_9BACL</name>
<keyword evidence="9 13" id="KW-0547">Nucleotide-binding</keyword>
<comment type="similarity">
    <text evidence="2 13">Belongs to the SUA5 family.</text>
</comment>
<feature type="region of interest" description="Disordered" evidence="14">
    <location>
        <begin position="143"/>
        <end position="162"/>
    </location>
</feature>
<comment type="caution">
    <text evidence="16">The sequence shown here is derived from an EMBL/GenBank/DDBJ whole genome shotgun (WGS) entry which is preliminary data.</text>
</comment>
<evidence type="ECO:0000256" key="8">
    <source>
        <dbReference type="ARBA" id="ARBA00022695"/>
    </source>
</evidence>
<dbReference type="Proteomes" id="UP001161691">
    <property type="component" value="Unassembled WGS sequence"/>
</dbReference>
<dbReference type="SUPFAM" id="SSF55821">
    <property type="entry name" value="YrdC/RibB"/>
    <property type="match status" value="1"/>
</dbReference>
<keyword evidence="7 13" id="KW-0819">tRNA processing</keyword>
<evidence type="ECO:0000256" key="2">
    <source>
        <dbReference type="ARBA" id="ARBA00007663"/>
    </source>
</evidence>
<evidence type="ECO:0000256" key="10">
    <source>
        <dbReference type="ARBA" id="ARBA00022840"/>
    </source>
</evidence>
<reference evidence="16" key="1">
    <citation type="submission" date="2023-04" db="EMBL/GenBank/DDBJ databases">
        <title>Comparative genomic analysis of Cohnella hashimotonis sp. nov., isolated from the International Space Station.</title>
        <authorList>
            <person name="Venkateswaran K."/>
            <person name="Simpson A."/>
        </authorList>
    </citation>
    <scope>NUCLEOTIDE SEQUENCE</scope>
    <source>
        <strain evidence="16">F6_2S_P_1</strain>
    </source>
</reference>
<comment type="function">
    <text evidence="13">Required for the formation of a threonylcarbamoyl group on adenosine at position 37 (t(6)A37) in tRNAs that read codons beginning with adenine.</text>
</comment>
<sequence>MHTNTRYWTPADGDAGLNEAAAALAAGGVVAFPTETVYGLGADARSDAAAERIFAAKGRPSDNPLIVHLADAADVEALAAEVSPLERTLMAAFWPGPLTLVLPVRQDAVAARVTAGLDTVAVRVPAHETARRLIAAAGCPVAAPSANRSGRPSPTLASHVRDDLDGRIDGVLDGGPTGVGVESTVVRVLGGDVHILRPGGVTAEQLRAAAGEAARVVVAGAEAAAGDGDAAGAADSPGAASAIDAAGADAAAVGAPGAPRSPGVKYAHYAPQGVMAIASGAPEAVRAAVQAAVDDARRRGEPAGVLCCDEHAGFYSADAVIALGPRAAPAAAAQALYAALRECDARGLRFIAAEAFPEEGIGAALMNRMRKAAGGRTLPV</sequence>
<dbReference type="EMBL" id="JAGRPV010000002">
    <property type="protein sequence ID" value="MDI4650234.1"/>
    <property type="molecule type" value="Genomic_DNA"/>
</dbReference>
<evidence type="ECO:0000256" key="11">
    <source>
        <dbReference type="ARBA" id="ARBA00029774"/>
    </source>
</evidence>
<dbReference type="Pfam" id="PF01300">
    <property type="entry name" value="Sua5_yciO_yrdC"/>
    <property type="match status" value="1"/>
</dbReference>
<evidence type="ECO:0000256" key="9">
    <source>
        <dbReference type="ARBA" id="ARBA00022741"/>
    </source>
</evidence>
<keyword evidence="5 13" id="KW-0963">Cytoplasm</keyword>
<evidence type="ECO:0000256" key="1">
    <source>
        <dbReference type="ARBA" id="ARBA00004496"/>
    </source>
</evidence>
<dbReference type="Gene3D" id="3.90.870.10">
    <property type="entry name" value="DHBP synthase"/>
    <property type="match status" value="1"/>
</dbReference>
<keyword evidence="10 13" id="KW-0067">ATP-binding</keyword>
<accession>A0ABT6TU33</accession>
<dbReference type="InterPro" id="IPR006070">
    <property type="entry name" value="Sua5-like_dom"/>
</dbReference>
<dbReference type="InterPro" id="IPR010923">
    <property type="entry name" value="T(6)A37_SUA5"/>
</dbReference>
<evidence type="ECO:0000256" key="4">
    <source>
        <dbReference type="ARBA" id="ARBA00015492"/>
    </source>
</evidence>
<proteinExistence type="inferred from homology"/>
<dbReference type="PANTHER" id="PTHR17490:SF16">
    <property type="entry name" value="THREONYLCARBAMOYL-AMP SYNTHASE"/>
    <property type="match status" value="1"/>
</dbReference>
<dbReference type="InterPro" id="IPR038385">
    <property type="entry name" value="Sua5/YwlC_C"/>
</dbReference>
<feature type="domain" description="YrdC-like" evidence="15">
    <location>
        <begin position="14"/>
        <end position="201"/>
    </location>
</feature>
<dbReference type="Pfam" id="PF03481">
    <property type="entry name" value="Sua5_C"/>
    <property type="match status" value="1"/>
</dbReference>
<dbReference type="PANTHER" id="PTHR17490">
    <property type="entry name" value="SUA5"/>
    <property type="match status" value="1"/>
</dbReference>
<keyword evidence="6 13" id="KW-0808">Transferase</keyword>
<evidence type="ECO:0000256" key="6">
    <source>
        <dbReference type="ARBA" id="ARBA00022679"/>
    </source>
</evidence>
<evidence type="ECO:0000256" key="12">
    <source>
        <dbReference type="ARBA" id="ARBA00048366"/>
    </source>
</evidence>
<dbReference type="NCBIfam" id="TIGR00057">
    <property type="entry name" value="L-threonylcarbamoyladenylate synthase"/>
    <property type="match status" value="1"/>
</dbReference>
<dbReference type="PIRSF" id="PIRSF004930">
    <property type="entry name" value="Tln_factor_SUA5"/>
    <property type="match status" value="1"/>
</dbReference>
<evidence type="ECO:0000313" key="17">
    <source>
        <dbReference type="Proteomes" id="UP001161691"/>
    </source>
</evidence>
<dbReference type="EC" id="2.7.7.87" evidence="3 13"/>
<evidence type="ECO:0000256" key="13">
    <source>
        <dbReference type="PIRNR" id="PIRNR004930"/>
    </source>
</evidence>
<keyword evidence="17" id="KW-1185">Reference proteome</keyword>
<dbReference type="InterPro" id="IPR050156">
    <property type="entry name" value="TC-AMP_synthase_SUA5"/>
</dbReference>
<evidence type="ECO:0000256" key="14">
    <source>
        <dbReference type="SAM" id="MobiDB-lite"/>
    </source>
</evidence>
<gene>
    <name evidence="16" type="ORF">KB449_35220</name>
</gene>
<evidence type="ECO:0000256" key="3">
    <source>
        <dbReference type="ARBA" id="ARBA00012584"/>
    </source>
</evidence>
<dbReference type="InterPro" id="IPR005145">
    <property type="entry name" value="Sua5_C"/>
</dbReference>
<organism evidence="16 17">
    <name type="scientific">Cohnella hashimotonis</name>
    <dbReference type="NCBI Taxonomy" id="2826895"/>
    <lineage>
        <taxon>Bacteria</taxon>
        <taxon>Bacillati</taxon>
        <taxon>Bacillota</taxon>
        <taxon>Bacilli</taxon>
        <taxon>Bacillales</taxon>
        <taxon>Paenibacillaceae</taxon>
        <taxon>Cohnella</taxon>
    </lineage>
</organism>
<protein>
    <recommendedName>
        <fullName evidence="4 13">Threonylcarbamoyl-AMP synthase</fullName>
        <shortName evidence="13">TC-AMP synthase</shortName>
        <ecNumber evidence="3 13">2.7.7.87</ecNumber>
    </recommendedName>
    <alternativeName>
        <fullName evidence="11 13">L-threonylcarbamoyladenylate synthase</fullName>
    </alternativeName>
</protein>
<evidence type="ECO:0000256" key="7">
    <source>
        <dbReference type="ARBA" id="ARBA00022694"/>
    </source>
</evidence>
<evidence type="ECO:0000259" key="15">
    <source>
        <dbReference type="PROSITE" id="PS51163"/>
    </source>
</evidence>
<evidence type="ECO:0000313" key="16">
    <source>
        <dbReference type="EMBL" id="MDI4650234.1"/>
    </source>
</evidence>
<comment type="subcellular location">
    <subcellularLocation>
        <location evidence="1 13">Cytoplasm</location>
    </subcellularLocation>
</comment>
<dbReference type="GO" id="GO:0061710">
    <property type="term" value="F:L-threonylcarbamoyladenylate synthase"/>
    <property type="evidence" value="ECO:0007669"/>
    <property type="project" value="UniProtKB-EC"/>
</dbReference>
<dbReference type="Gene3D" id="3.40.50.11030">
    <property type="entry name" value="Threonylcarbamoyl-AMP synthase, C-terminal domain"/>
    <property type="match status" value="1"/>
</dbReference>
<dbReference type="InterPro" id="IPR017945">
    <property type="entry name" value="DHBP_synth_RibB-like_a/b_dom"/>
</dbReference>
<evidence type="ECO:0000256" key="5">
    <source>
        <dbReference type="ARBA" id="ARBA00022490"/>
    </source>
</evidence>
<comment type="catalytic activity">
    <reaction evidence="12 13">
        <text>L-threonine + hydrogencarbonate + ATP = L-threonylcarbamoyladenylate + diphosphate + H2O</text>
        <dbReference type="Rhea" id="RHEA:36407"/>
        <dbReference type="ChEBI" id="CHEBI:15377"/>
        <dbReference type="ChEBI" id="CHEBI:17544"/>
        <dbReference type="ChEBI" id="CHEBI:30616"/>
        <dbReference type="ChEBI" id="CHEBI:33019"/>
        <dbReference type="ChEBI" id="CHEBI:57926"/>
        <dbReference type="ChEBI" id="CHEBI:73682"/>
        <dbReference type="EC" id="2.7.7.87"/>
    </reaction>
</comment>
<keyword evidence="8 13" id="KW-0548">Nucleotidyltransferase</keyword>
<dbReference type="PROSITE" id="PS51163">
    <property type="entry name" value="YRDC"/>
    <property type="match status" value="1"/>
</dbReference>
<feature type="compositionally biased region" description="Polar residues" evidence="14">
    <location>
        <begin position="147"/>
        <end position="156"/>
    </location>
</feature>